<feature type="domain" description="SsuA/THI5-like" evidence="4">
    <location>
        <begin position="86"/>
        <end position="284"/>
    </location>
</feature>
<reference evidence="5 6" key="1">
    <citation type="submission" date="2017-11" db="EMBL/GenBank/DDBJ databases">
        <title>Draft genome of actinobacteria isolated from guarana (Paullinia cupana (Mart.) Ducke.</title>
        <authorList>
            <person name="Siqueira K.A."/>
            <person name="Liotti R.G."/>
            <person name="Mendes T.A.O."/>
            <person name="Soares M.A."/>
        </authorList>
    </citation>
    <scope>NUCLEOTIDE SEQUENCE [LARGE SCALE GENOMIC DNA]</scope>
    <source>
        <strain evidence="5 6">193</strain>
    </source>
</reference>
<dbReference type="InterPro" id="IPR006311">
    <property type="entry name" value="TAT_signal"/>
</dbReference>
<gene>
    <name evidence="5" type="ORF">CTZ28_34810</name>
</gene>
<dbReference type="PANTHER" id="PTHR30024">
    <property type="entry name" value="ALIPHATIC SULFONATES-BINDING PROTEIN-RELATED"/>
    <property type="match status" value="1"/>
</dbReference>
<evidence type="ECO:0000256" key="3">
    <source>
        <dbReference type="ARBA" id="ARBA00022729"/>
    </source>
</evidence>
<comment type="caution">
    <text evidence="5">The sequence shown here is derived from an EMBL/GenBank/DDBJ whole genome shotgun (WGS) entry which is preliminary data.</text>
</comment>
<dbReference type="Gene3D" id="3.40.190.10">
    <property type="entry name" value="Periplasmic binding protein-like II"/>
    <property type="match status" value="2"/>
</dbReference>
<evidence type="ECO:0000256" key="1">
    <source>
        <dbReference type="ARBA" id="ARBA00004418"/>
    </source>
</evidence>
<comment type="subcellular location">
    <subcellularLocation>
        <location evidence="1">Periplasm</location>
    </subcellularLocation>
</comment>
<organism evidence="5 6">
    <name type="scientific">Streptomyces shenzhenensis</name>
    <dbReference type="NCBI Taxonomy" id="943815"/>
    <lineage>
        <taxon>Bacteria</taxon>
        <taxon>Bacillati</taxon>
        <taxon>Actinomycetota</taxon>
        <taxon>Actinomycetes</taxon>
        <taxon>Kitasatosporales</taxon>
        <taxon>Streptomycetaceae</taxon>
        <taxon>Streptomyces</taxon>
    </lineage>
</organism>
<dbReference type="PROSITE" id="PS51318">
    <property type="entry name" value="TAT"/>
    <property type="match status" value="1"/>
</dbReference>
<evidence type="ECO:0000256" key="2">
    <source>
        <dbReference type="ARBA" id="ARBA00010742"/>
    </source>
</evidence>
<keyword evidence="6" id="KW-1185">Reference proteome</keyword>
<dbReference type="GO" id="GO:0042597">
    <property type="term" value="C:periplasmic space"/>
    <property type="evidence" value="ECO:0007669"/>
    <property type="project" value="UniProtKB-SubCell"/>
</dbReference>
<sequence length="352" mass="37012">MTNQPFFRSSLRPTAPASGALGRRALLRSGSGLLAAAGLAPLLAACGDSGSSGNGDGHSARVEDTQAGTAGAVIRPISEQRHLAGDLSLTYIAGTGPGDVQNKLLSGALDVASMGPIGAAVSLAAGADVLIFSASLVNHVRWLVPENSPYRSVKDLRGKKVATPPKNSDAYRSAQLASAVNDVDFEKDYQVHPGAVLAGLSLFERGDVDAILTIEPNATRLVAKGARQLATVTELWQQGTGSNTELILNGQGAKRSWVDKNRRTAAALAELRLKAHAYIHDRPKILADLHESYGIPASEKRAIALLPERLAGIYPLEWGRASFTSMSDQLKVAARTGLIKGVPDKTVYRDLG</sequence>
<dbReference type="AlphaFoldDB" id="A0A3M0IHK3"/>
<dbReference type="SUPFAM" id="SSF53850">
    <property type="entry name" value="Periplasmic binding protein-like II"/>
    <property type="match status" value="1"/>
</dbReference>
<evidence type="ECO:0000259" key="4">
    <source>
        <dbReference type="Pfam" id="PF09084"/>
    </source>
</evidence>
<dbReference type="EMBL" id="PENI01000031">
    <property type="protein sequence ID" value="RMB81396.1"/>
    <property type="molecule type" value="Genomic_DNA"/>
</dbReference>
<proteinExistence type="inferred from homology"/>
<dbReference type="Pfam" id="PF09084">
    <property type="entry name" value="NMT1"/>
    <property type="match status" value="1"/>
</dbReference>
<keyword evidence="3" id="KW-0732">Signal</keyword>
<evidence type="ECO:0000313" key="5">
    <source>
        <dbReference type="EMBL" id="RMB81396.1"/>
    </source>
</evidence>
<dbReference type="RefSeq" id="WP_121893770.1">
    <property type="nucleotide sequence ID" value="NZ_PENI01000031.1"/>
</dbReference>
<comment type="similarity">
    <text evidence="2">Belongs to the bacterial solute-binding protein SsuA/TauA family.</text>
</comment>
<name>A0A3M0IHK3_9ACTN</name>
<evidence type="ECO:0000313" key="6">
    <source>
        <dbReference type="Proteomes" id="UP000270471"/>
    </source>
</evidence>
<dbReference type="InterPro" id="IPR015168">
    <property type="entry name" value="SsuA/THI5"/>
</dbReference>
<accession>A0A3M0IHK3</accession>
<protein>
    <recommendedName>
        <fullName evidence="4">SsuA/THI5-like domain-containing protein</fullName>
    </recommendedName>
</protein>
<dbReference type="Proteomes" id="UP000270471">
    <property type="component" value="Unassembled WGS sequence"/>
</dbReference>
<dbReference type="PANTHER" id="PTHR30024:SF47">
    <property type="entry name" value="TAURINE-BINDING PERIPLASMIC PROTEIN"/>
    <property type="match status" value="1"/>
</dbReference>
<dbReference type="OrthoDB" id="174578at2"/>